<dbReference type="InterPro" id="IPR007791">
    <property type="entry name" value="DjlA_N"/>
</dbReference>
<dbReference type="SUPFAM" id="SSF158682">
    <property type="entry name" value="TerB-like"/>
    <property type="match status" value="1"/>
</dbReference>
<dbReference type="InterPro" id="IPR029024">
    <property type="entry name" value="TerB-like"/>
</dbReference>
<reference evidence="2 3" key="1">
    <citation type="submission" date="2019-10" db="EMBL/GenBank/DDBJ databases">
        <title>Vibrio sp. nov., isolated from Coralline algae surface.</title>
        <authorList>
            <person name="Geng Y."/>
            <person name="Zhang X."/>
        </authorList>
    </citation>
    <scope>NUCLEOTIDE SEQUENCE [LARGE SCALE GENOMIC DNA]</scope>
    <source>
        <strain evidence="2 3">SM1977</strain>
    </source>
</reference>
<sequence length="149" mass="16747">MFKSIKTLFNQLVEESAYASNTTGNSELAMAALLCQVSQADHLVDEQEIIAQTNMLMKLTGSSESEVQELLSQASIRSEHSASVYDFTDQLRDLDQSQRFELIQAMWQVAYADGYLDPIEEAVIRRVAELLYVNHNEFIRAKLSVAPSP</sequence>
<name>A0A5Q0TD06_9VIBR</name>
<proteinExistence type="predicted"/>
<dbReference type="CDD" id="cd07313">
    <property type="entry name" value="terB_like_2"/>
    <property type="match status" value="1"/>
</dbReference>
<keyword evidence="3" id="KW-1185">Reference proteome</keyword>
<evidence type="ECO:0000259" key="1">
    <source>
        <dbReference type="Pfam" id="PF05099"/>
    </source>
</evidence>
<dbReference type="RefSeq" id="WP_153447183.1">
    <property type="nucleotide sequence ID" value="NZ_CP045699.1"/>
</dbReference>
<accession>A0A5Q0TD06</accession>
<dbReference type="AlphaFoldDB" id="A0A5Q0TD06"/>
<gene>
    <name evidence="2" type="ORF">GFB47_06150</name>
</gene>
<evidence type="ECO:0000313" key="2">
    <source>
        <dbReference type="EMBL" id="QGA65033.1"/>
    </source>
</evidence>
<evidence type="ECO:0000313" key="3">
    <source>
        <dbReference type="Proteomes" id="UP000348942"/>
    </source>
</evidence>
<dbReference type="EMBL" id="CP045699">
    <property type="protein sequence ID" value="QGA65033.1"/>
    <property type="molecule type" value="Genomic_DNA"/>
</dbReference>
<dbReference type="Pfam" id="PF05099">
    <property type="entry name" value="TerB"/>
    <property type="match status" value="1"/>
</dbReference>
<feature type="domain" description="Co-chaperone DjlA N-terminal" evidence="1">
    <location>
        <begin position="27"/>
        <end position="142"/>
    </location>
</feature>
<dbReference type="Proteomes" id="UP000348942">
    <property type="component" value="Chromosome 1"/>
</dbReference>
<protein>
    <submittedName>
        <fullName evidence="2">TerB family tellurite resistance protein</fullName>
    </submittedName>
</protein>
<organism evidence="2 3">
    <name type="scientific">Vibrio algicola</name>
    <dbReference type="NCBI Taxonomy" id="2662262"/>
    <lineage>
        <taxon>Bacteria</taxon>
        <taxon>Pseudomonadati</taxon>
        <taxon>Pseudomonadota</taxon>
        <taxon>Gammaproteobacteria</taxon>
        <taxon>Vibrionales</taxon>
        <taxon>Vibrionaceae</taxon>
        <taxon>Vibrio</taxon>
    </lineage>
</organism>
<dbReference type="Gene3D" id="1.10.3680.10">
    <property type="entry name" value="TerB-like"/>
    <property type="match status" value="1"/>
</dbReference>